<evidence type="ECO:0000313" key="1">
    <source>
        <dbReference type="EMBL" id="MPM44841.1"/>
    </source>
</evidence>
<comment type="caution">
    <text evidence="1">The sequence shown here is derived from an EMBL/GenBank/DDBJ whole genome shotgun (WGS) entry which is preliminary data.</text>
</comment>
<organism evidence="1">
    <name type="scientific">bioreactor metagenome</name>
    <dbReference type="NCBI Taxonomy" id="1076179"/>
    <lineage>
        <taxon>unclassified sequences</taxon>
        <taxon>metagenomes</taxon>
        <taxon>ecological metagenomes</taxon>
    </lineage>
</organism>
<accession>A0A644ZY28</accession>
<dbReference type="AlphaFoldDB" id="A0A644ZY28"/>
<protein>
    <submittedName>
        <fullName evidence="1">Uncharacterized protein</fullName>
    </submittedName>
</protein>
<proteinExistence type="predicted"/>
<sequence length="377" mass="40226">MRLVHVGLDFKHKAGESVLHGIHHPGGGAAGQGRRGHGQKVLQKGLHTEVCKGRAEEHRRELPVAHPLHVKLAGGPLQQLNIVGKLLMKFFSDQPVQAGVAGLHLGGRCRPGAAMAGEVNNLAPLPVVNALKLLAAADGPVHRIGFNAQLMFNLLAELEGIPCLPVHFVDKGKDGNVPQHAHFKELAGLSLHALGSVDDHDGGVGRHEGAIGVLGEVLVAGGVQNINAVALVLELHHRGGNRNAPLLFYFHPVGDSRPAVLFSLDRARLSDGTAVKKKFFRQRGFARVRMRDDGKGPAAAYFRFKLRQGEASQQSKFPESMHILPESRPRGKGSLRGRPFGALYGLSGATENSARAHWISSCRGSVTTTSTSNSPAL</sequence>
<gene>
    <name evidence="1" type="ORF">SDC9_91523</name>
</gene>
<reference evidence="1" key="1">
    <citation type="submission" date="2019-08" db="EMBL/GenBank/DDBJ databases">
        <authorList>
            <person name="Kucharzyk K."/>
            <person name="Murdoch R.W."/>
            <person name="Higgins S."/>
            <person name="Loffler F."/>
        </authorList>
    </citation>
    <scope>NUCLEOTIDE SEQUENCE</scope>
</reference>
<dbReference type="AntiFam" id="ANF00072">
    <property type="entry name" value="Shadow ORF (opposite TypA)"/>
</dbReference>
<dbReference type="EMBL" id="VSSQ01010639">
    <property type="protein sequence ID" value="MPM44841.1"/>
    <property type="molecule type" value="Genomic_DNA"/>
</dbReference>
<name>A0A644ZY28_9ZZZZ</name>